<dbReference type="AlphaFoldDB" id="A0A507C813"/>
<evidence type="ECO:0000313" key="1">
    <source>
        <dbReference type="EMBL" id="TPX34136.1"/>
    </source>
</evidence>
<gene>
    <name evidence="1" type="ORF">SeLEV6574_g08310</name>
</gene>
<proteinExistence type="predicted"/>
<reference evidence="1 2" key="1">
    <citation type="journal article" date="2019" name="Sci. Rep.">
        <title>Comparative genomics of chytrid fungi reveal insights into the obligate biotrophic and pathogenic lifestyle of Synchytrium endobioticum.</title>
        <authorList>
            <person name="van de Vossenberg B.T.L.H."/>
            <person name="Warris S."/>
            <person name="Nguyen H.D.T."/>
            <person name="van Gent-Pelzer M.P.E."/>
            <person name="Joly D.L."/>
            <person name="van de Geest H.C."/>
            <person name="Bonants P.J.M."/>
            <person name="Smith D.S."/>
            <person name="Levesque C.A."/>
            <person name="van der Lee T.A.J."/>
        </authorList>
    </citation>
    <scope>NUCLEOTIDE SEQUENCE [LARGE SCALE GENOMIC DNA]</scope>
    <source>
        <strain evidence="1 2">LEV6574</strain>
    </source>
</reference>
<evidence type="ECO:0000313" key="2">
    <source>
        <dbReference type="Proteomes" id="UP000320475"/>
    </source>
</evidence>
<sequence length="166" mass="18671">MIASTLCCSSKCWIDAVNEDHLPVDIAFNLPGMSGTELPSDGTPEHQPFMHLLLSDMAATLAQHAKAVETNTYDAWVSEFEKRSHTVLRAVGELHGMYHLWQVYMFERRYNLLVARAINELGCSADELELLCTGFEFAAWTKDSVEDVWQDARPSLVDQFAKLFGS</sequence>
<name>A0A507C813_9FUNG</name>
<dbReference type="VEuPathDB" id="FungiDB:SeMB42_g04737"/>
<accession>A0A507C813</accession>
<comment type="caution">
    <text evidence="1">The sequence shown here is derived from an EMBL/GenBank/DDBJ whole genome shotgun (WGS) entry which is preliminary data.</text>
</comment>
<dbReference type="Proteomes" id="UP000320475">
    <property type="component" value="Unassembled WGS sequence"/>
</dbReference>
<protein>
    <submittedName>
        <fullName evidence="1">Uncharacterized protein</fullName>
    </submittedName>
</protein>
<organism evidence="1 2">
    <name type="scientific">Synchytrium endobioticum</name>
    <dbReference type="NCBI Taxonomy" id="286115"/>
    <lineage>
        <taxon>Eukaryota</taxon>
        <taxon>Fungi</taxon>
        <taxon>Fungi incertae sedis</taxon>
        <taxon>Chytridiomycota</taxon>
        <taxon>Chytridiomycota incertae sedis</taxon>
        <taxon>Chytridiomycetes</taxon>
        <taxon>Synchytriales</taxon>
        <taxon>Synchytriaceae</taxon>
        <taxon>Synchytrium</taxon>
    </lineage>
</organism>
<dbReference type="EMBL" id="QEAM01000841">
    <property type="protein sequence ID" value="TPX34136.1"/>
    <property type="molecule type" value="Genomic_DNA"/>
</dbReference>